<name>A0A097I4G4_SUHV</name>
<comment type="subcellular location">
    <subcellularLocation>
        <location evidence="1">Host Golgi apparatus</location>
    </subcellularLocation>
    <subcellularLocation>
        <location evidence="2">Host cytoplasm</location>
    </subcellularLocation>
    <subcellularLocation>
        <location evidence="3">Virion tegument</location>
    </subcellularLocation>
</comment>
<proteinExistence type="inferred from homology"/>
<evidence type="ECO:0000256" key="5">
    <source>
        <dbReference type="ARBA" id="ARBA00022553"/>
    </source>
</evidence>
<feature type="compositionally biased region" description="Basic and acidic residues" evidence="12">
    <location>
        <begin position="227"/>
        <end position="243"/>
    </location>
</feature>
<keyword evidence="6" id="KW-0920">Virion tegument</keyword>
<keyword evidence="10" id="KW-1035">Host cytoplasm</keyword>
<evidence type="ECO:0000313" key="13">
    <source>
        <dbReference type="EMBL" id="AIT55745.1"/>
    </source>
</evidence>
<sequence>MLGGIFSGWCGRRGRGRAYEPPDELRLRESLAVLNVILPAPLAAEDVMASAEAARRLARADTLARTYQACQRNLECLARHEASGDDGLDAVVAAHAANARRLADTCLAALMHLYLSVGAVDADTDDLVEQALRMTAESNVVMSDVAVLERTLGLARRRQPAPVRAAPAGVGLPAPVPPAPHVAAPPAPQTPPEEEADAEAEEDEAGGDRPEEDAVPLLPPRAPVKTRPPEKKKVRRLAEACKM</sequence>
<evidence type="ECO:0000256" key="6">
    <source>
        <dbReference type="ARBA" id="ARBA00022580"/>
    </source>
</evidence>
<keyword evidence="7" id="KW-1040">Host Golgi apparatus</keyword>
<accession>A0A097I4G4</accession>
<evidence type="ECO:0000256" key="4">
    <source>
        <dbReference type="ARBA" id="ARBA00006551"/>
    </source>
</evidence>
<evidence type="ECO:0000313" key="14">
    <source>
        <dbReference type="Proteomes" id="UP000142350"/>
    </source>
</evidence>
<evidence type="ECO:0000256" key="8">
    <source>
        <dbReference type="ARBA" id="ARBA00022844"/>
    </source>
</evidence>
<evidence type="ECO:0000256" key="12">
    <source>
        <dbReference type="SAM" id="MobiDB-lite"/>
    </source>
</evidence>
<dbReference type="Proteomes" id="UP000142350">
    <property type="component" value="Segment"/>
</dbReference>
<gene>
    <name evidence="13" type="primary">UL51</name>
</gene>
<dbReference type="EMBL" id="KJ789182">
    <property type="protein sequence ID" value="AIT55745.1"/>
    <property type="molecule type" value="Genomic_DNA"/>
</dbReference>
<dbReference type="Pfam" id="PF04540">
    <property type="entry name" value="Herpes_UL51"/>
    <property type="match status" value="1"/>
</dbReference>
<feature type="region of interest" description="Disordered" evidence="12">
    <location>
        <begin position="156"/>
        <end position="243"/>
    </location>
</feature>
<evidence type="ECO:0000256" key="9">
    <source>
        <dbReference type="ARBA" id="ARBA00023139"/>
    </source>
</evidence>
<feature type="compositionally biased region" description="Low complexity" evidence="12">
    <location>
        <begin position="160"/>
        <end position="173"/>
    </location>
</feature>
<keyword evidence="8" id="KW-0946">Virion</keyword>
<dbReference type="InterPro" id="IPR007625">
    <property type="entry name" value="Herpes_UL51"/>
</dbReference>
<protein>
    <submittedName>
        <fullName evidence="13">UL51</fullName>
    </submittedName>
</protein>
<evidence type="ECO:0000256" key="3">
    <source>
        <dbReference type="ARBA" id="ARBA00004535"/>
    </source>
</evidence>
<evidence type="ECO:0000256" key="1">
    <source>
        <dbReference type="ARBA" id="ARBA00004136"/>
    </source>
</evidence>
<keyword evidence="11" id="KW-0449">Lipoprotein</keyword>
<dbReference type="GO" id="GO:0019033">
    <property type="term" value="C:viral tegument"/>
    <property type="evidence" value="ECO:0007669"/>
    <property type="project" value="UniProtKB-SubCell"/>
</dbReference>
<evidence type="ECO:0000256" key="10">
    <source>
        <dbReference type="ARBA" id="ARBA00023200"/>
    </source>
</evidence>
<feature type="compositionally biased region" description="Acidic residues" evidence="12">
    <location>
        <begin position="192"/>
        <end position="214"/>
    </location>
</feature>
<evidence type="ECO:0000256" key="2">
    <source>
        <dbReference type="ARBA" id="ARBA00004192"/>
    </source>
</evidence>
<keyword evidence="5" id="KW-0597">Phosphoprotein</keyword>
<comment type="similarity">
    <text evidence="4">Belongs to the herpesviridae UL51 family.</text>
</comment>
<dbReference type="GO" id="GO:0044177">
    <property type="term" value="C:host cell Golgi apparatus"/>
    <property type="evidence" value="ECO:0007669"/>
    <property type="project" value="UniProtKB-SubCell"/>
</dbReference>
<keyword evidence="9" id="KW-0564">Palmitate</keyword>
<feature type="compositionally biased region" description="Pro residues" evidence="12">
    <location>
        <begin position="174"/>
        <end position="191"/>
    </location>
</feature>
<evidence type="ECO:0000256" key="11">
    <source>
        <dbReference type="ARBA" id="ARBA00023288"/>
    </source>
</evidence>
<evidence type="ECO:0000256" key="7">
    <source>
        <dbReference type="ARBA" id="ARBA00022812"/>
    </source>
</evidence>
<organism evidence="13 14">
    <name type="scientific">Suid herpesvirus 1</name>
    <name type="common">SuHV-1</name>
    <name type="synonym">Pseudorabies virus</name>
    <dbReference type="NCBI Taxonomy" id="10345"/>
    <lineage>
        <taxon>Viruses</taxon>
        <taxon>Duplodnaviria</taxon>
        <taxon>Heunggongvirae</taxon>
        <taxon>Peploviricota</taxon>
        <taxon>Herviviricetes</taxon>
        <taxon>Herpesvirales</taxon>
        <taxon>Orthoherpesviridae</taxon>
        <taxon>Alphaherpesvirinae</taxon>
        <taxon>Varicellovirus</taxon>
        <taxon>Varicellovirus suidalpha1</taxon>
    </lineage>
</organism>
<reference evidence="13 14" key="1">
    <citation type="journal article" date="2014" name="Vet. Microbiol.">
        <title>Pathogenicity and genomic characterization of a pseudorabies virus variant isolated from Bartha-K61-vaccinated swine population in China.</title>
        <authorList>
            <person name="Luo Y."/>
            <person name="Li N."/>
            <person name="Cong X."/>
            <person name="Wang C.H."/>
            <person name="Du M."/>
            <person name="Li L."/>
            <person name="Zhao B."/>
            <person name="Yuan J."/>
            <person name="Liu D.D."/>
            <person name="Li S."/>
            <person name="Li Y."/>
            <person name="Sun Y."/>
            <person name="Qiu H.J."/>
        </authorList>
    </citation>
    <scope>NUCLEOTIDE SEQUENCE [LARGE SCALE GENOMIC DNA]</scope>
    <source>
        <strain evidence="13">TJ</strain>
    </source>
</reference>